<dbReference type="CDD" id="cd01991">
    <property type="entry name" value="Asn_synthase_B_C"/>
    <property type="match status" value="1"/>
</dbReference>
<dbReference type="GO" id="GO:0004066">
    <property type="term" value="F:asparagine synthase (glutamine-hydrolyzing) activity"/>
    <property type="evidence" value="ECO:0007669"/>
    <property type="project" value="UniProtKB-EC"/>
</dbReference>
<dbReference type="NCBIfam" id="TIGR01536">
    <property type="entry name" value="asn_synth_AEB"/>
    <property type="match status" value="1"/>
</dbReference>
<keyword evidence="4" id="KW-0547">Nucleotide-binding</keyword>
<comment type="pathway">
    <text evidence="7">Amino-acid biosynthesis.</text>
</comment>
<dbReference type="EC" id="6.3.5.4" evidence="1"/>
<dbReference type="Gene3D" id="3.40.50.620">
    <property type="entry name" value="HUPs"/>
    <property type="match status" value="1"/>
</dbReference>
<feature type="domain" description="Glutamine amidotransferase type-2" evidence="10">
    <location>
        <begin position="76"/>
        <end position="266"/>
    </location>
</feature>
<dbReference type="EMBL" id="GDKF01002617">
    <property type="protein sequence ID" value="JAT76005.1"/>
    <property type="molecule type" value="Transcribed_RNA"/>
</dbReference>
<comment type="catalytic activity">
    <reaction evidence="8">
        <text>L-aspartate + L-glutamine + ATP + H2O = L-asparagine + L-glutamate + AMP + diphosphate + H(+)</text>
        <dbReference type="Rhea" id="RHEA:12228"/>
        <dbReference type="ChEBI" id="CHEBI:15377"/>
        <dbReference type="ChEBI" id="CHEBI:15378"/>
        <dbReference type="ChEBI" id="CHEBI:29985"/>
        <dbReference type="ChEBI" id="CHEBI:29991"/>
        <dbReference type="ChEBI" id="CHEBI:30616"/>
        <dbReference type="ChEBI" id="CHEBI:33019"/>
        <dbReference type="ChEBI" id="CHEBI:58048"/>
        <dbReference type="ChEBI" id="CHEBI:58359"/>
        <dbReference type="ChEBI" id="CHEBI:456215"/>
        <dbReference type="EC" id="6.3.5.4"/>
    </reaction>
</comment>
<dbReference type="GO" id="GO:0006529">
    <property type="term" value="P:asparagine biosynthetic process"/>
    <property type="evidence" value="ECO:0007669"/>
    <property type="project" value="UniProtKB-KW"/>
</dbReference>
<dbReference type="Pfam" id="PF13537">
    <property type="entry name" value="GATase_7"/>
    <property type="match status" value="1"/>
</dbReference>
<organism evidence="11">
    <name type="scientific">Auxenochlorella protothecoides</name>
    <name type="common">Green microalga</name>
    <name type="synonym">Chlorella protothecoides</name>
    <dbReference type="NCBI Taxonomy" id="3075"/>
    <lineage>
        <taxon>Eukaryota</taxon>
        <taxon>Viridiplantae</taxon>
        <taxon>Chlorophyta</taxon>
        <taxon>core chlorophytes</taxon>
        <taxon>Trebouxiophyceae</taxon>
        <taxon>Chlorellales</taxon>
        <taxon>Chlorellaceae</taxon>
        <taxon>Auxenochlorella</taxon>
    </lineage>
</organism>
<feature type="non-terminal residue" evidence="11">
    <location>
        <position position="1"/>
    </location>
</feature>
<dbReference type="PANTHER" id="PTHR11772">
    <property type="entry name" value="ASPARAGINE SYNTHETASE"/>
    <property type="match status" value="1"/>
</dbReference>
<dbReference type="GO" id="GO:0005524">
    <property type="term" value="F:ATP binding"/>
    <property type="evidence" value="ECO:0007669"/>
    <property type="project" value="UniProtKB-KW"/>
</dbReference>
<evidence type="ECO:0000313" key="11">
    <source>
        <dbReference type="EMBL" id="JAT76005.1"/>
    </source>
</evidence>
<dbReference type="SUPFAM" id="SSF52402">
    <property type="entry name" value="Adenine nucleotide alpha hydrolases-like"/>
    <property type="match status" value="1"/>
</dbReference>
<dbReference type="AlphaFoldDB" id="A0A1D2AAQ4"/>
<accession>A0A1D2AAQ4</accession>
<evidence type="ECO:0000259" key="10">
    <source>
        <dbReference type="PROSITE" id="PS51278"/>
    </source>
</evidence>
<dbReference type="InterPro" id="IPR017932">
    <property type="entry name" value="GATase_2_dom"/>
</dbReference>
<proteinExistence type="predicted"/>
<dbReference type="InterPro" id="IPR001962">
    <property type="entry name" value="Asn_synthase"/>
</dbReference>
<dbReference type="Gene3D" id="3.60.20.10">
    <property type="entry name" value="Glutamine Phosphoribosylpyrophosphate, subunit 1, domain 1"/>
    <property type="match status" value="1"/>
</dbReference>
<dbReference type="NCBIfam" id="NF006949">
    <property type="entry name" value="PRK09431.1"/>
    <property type="match status" value="1"/>
</dbReference>
<evidence type="ECO:0000256" key="1">
    <source>
        <dbReference type="ARBA" id="ARBA00012737"/>
    </source>
</evidence>
<dbReference type="InterPro" id="IPR006426">
    <property type="entry name" value="Asn_synth_AEB"/>
</dbReference>
<feature type="region of interest" description="Disordered" evidence="9">
    <location>
        <begin position="1"/>
        <end position="37"/>
    </location>
</feature>
<dbReference type="InterPro" id="IPR014729">
    <property type="entry name" value="Rossmann-like_a/b/a_fold"/>
</dbReference>
<dbReference type="GO" id="GO:0005829">
    <property type="term" value="C:cytosol"/>
    <property type="evidence" value="ECO:0007669"/>
    <property type="project" value="TreeGrafter"/>
</dbReference>
<evidence type="ECO:0000256" key="2">
    <source>
        <dbReference type="ARBA" id="ARBA00022598"/>
    </source>
</evidence>
<keyword evidence="5" id="KW-0067">ATP-binding</keyword>
<dbReference type="InterPro" id="IPR050795">
    <property type="entry name" value="Asn_Synthetase"/>
</dbReference>
<sequence>RSAESSYGESSSNVSQYQHPNPPPREQHSREPGAPKTGWHWQLLAPPFCRAALRNPCPRSRVLGTAETREFAAAMCGILAALGVTGDAEVNRRRLLRCSRLLRHRGPDSSGVYEDPKGRAFISFERLNIVDPSDAGRQPFQIVRPEGNLAWALNSEIYNFRQVVAEQLPGVQIPSQSDSAIIGYLVQAHGDTNELWNSLDGIFACVVWDEATCEFTIARDPLGICSLYWGKDKDGSIWAASEMKALQHLETLDIFPPGHVYRSRTGKLERYYNPRWMEEGRVPSAPVDLDLLRQTFTDAVVKRLMSDAPLGILLSGGLDSSLVASVAVRHIRETTGTFDKDHKVHTFSIGIAGSPDLVAARQVSEFLGTEHHEFTFTVQEGVDALEDLIWHIESIEQVRSAIPMYLLARRIKALGIKVVLSGEGADEVFGGYLYFHKAPNPAEFQAETVRLLCRLHQWDVLRANKAPFSFGVETRVPFLDKRLLEVAMELDPSAKMCDLADRPDGVHPRLEKYVLRKAFDTPDRPYLPDAVLFRQKEQFSDGVGYDWVDGLKGHAEAVVSNADWAARHKRFPEHTPRSREYYLLRTIFDRHFTHPSAFDTVPKGLSIACSTPEALAWDPSWENSHEISGRAITHVHAAGHGFTYQKPEVVNGFIHG</sequence>
<evidence type="ECO:0000256" key="3">
    <source>
        <dbReference type="ARBA" id="ARBA00022605"/>
    </source>
</evidence>
<name>A0A1D2AAQ4_AUXPR</name>
<evidence type="ECO:0000256" key="7">
    <source>
        <dbReference type="ARBA" id="ARBA00029440"/>
    </source>
</evidence>
<dbReference type="InterPro" id="IPR029055">
    <property type="entry name" value="Ntn_hydrolases_N"/>
</dbReference>
<evidence type="ECO:0000256" key="8">
    <source>
        <dbReference type="ARBA" id="ARBA00048741"/>
    </source>
</evidence>
<reference evidence="11" key="1">
    <citation type="submission" date="2015-08" db="EMBL/GenBank/DDBJ databases">
        <authorList>
            <person name="Babu N.S."/>
            <person name="Beckwith C.J."/>
            <person name="Beseler K.G."/>
            <person name="Brison A."/>
            <person name="Carone J.V."/>
            <person name="Caskin T.P."/>
            <person name="Diamond M."/>
            <person name="Durham M.E."/>
            <person name="Foxe J.M."/>
            <person name="Go M."/>
            <person name="Henderson B.A."/>
            <person name="Jones I.B."/>
            <person name="McGettigan J.A."/>
            <person name="Micheletti S.J."/>
            <person name="Nasrallah M.E."/>
            <person name="Ortiz D."/>
            <person name="Piller C.R."/>
            <person name="Privatt S.R."/>
            <person name="Schneider S.L."/>
            <person name="Sharp S."/>
            <person name="Smith T.C."/>
            <person name="Stanton J.D."/>
            <person name="Ullery H.E."/>
            <person name="Wilson R.J."/>
            <person name="Serrano M.G."/>
            <person name="Buck G."/>
            <person name="Lee V."/>
            <person name="Wang Y."/>
            <person name="Carvalho R."/>
            <person name="Voegtly L."/>
            <person name="Shi R."/>
            <person name="Duckworth R."/>
            <person name="Johnson A."/>
            <person name="Loviza R."/>
            <person name="Walstead R."/>
            <person name="Shah Z."/>
            <person name="Kiflezghi M."/>
            <person name="Wade K."/>
            <person name="Ball S.L."/>
            <person name="Bradley K.W."/>
            <person name="Asai D.J."/>
            <person name="Bowman C.A."/>
            <person name="Russell D.A."/>
            <person name="Pope W.H."/>
            <person name="Jacobs-Sera D."/>
            <person name="Hendrix R.W."/>
            <person name="Hatfull G.F."/>
        </authorList>
    </citation>
    <scope>NUCLEOTIDE SEQUENCE</scope>
</reference>
<evidence type="ECO:0000256" key="9">
    <source>
        <dbReference type="SAM" id="MobiDB-lite"/>
    </source>
</evidence>
<evidence type="ECO:0000256" key="6">
    <source>
        <dbReference type="ARBA" id="ARBA00022888"/>
    </source>
</evidence>
<feature type="compositionally biased region" description="Low complexity" evidence="9">
    <location>
        <begin position="1"/>
        <end position="15"/>
    </location>
</feature>
<keyword evidence="3" id="KW-0028">Amino-acid biosynthesis</keyword>
<dbReference type="PROSITE" id="PS51278">
    <property type="entry name" value="GATASE_TYPE_2"/>
    <property type="match status" value="1"/>
</dbReference>
<keyword evidence="6" id="KW-0061">Asparagine biosynthesis</keyword>
<protein>
    <recommendedName>
        <fullName evidence="1">asparagine synthase (glutamine-hydrolyzing)</fullName>
        <ecNumber evidence="1">6.3.5.4</ecNumber>
    </recommendedName>
</protein>
<dbReference type="SUPFAM" id="SSF56235">
    <property type="entry name" value="N-terminal nucleophile aminohydrolases (Ntn hydrolases)"/>
    <property type="match status" value="1"/>
</dbReference>
<dbReference type="Pfam" id="PF00733">
    <property type="entry name" value="Asn_synthase"/>
    <property type="match status" value="2"/>
</dbReference>
<dbReference type="PANTHER" id="PTHR11772:SF2">
    <property type="entry name" value="ASPARAGINE SYNTHETASE [GLUTAMINE-HYDROLYZING]"/>
    <property type="match status" value="1"/>
</dbReference>
<evidence type="ECO:0000256" key="5">
    <source>
        <dbReference type="ARBA" id="ARBA00022840"/>
    </source>
</evidence>
<evidence type="ECO:0000256" key="4">
    <source>
        <dbReference type="ARBA" id="ARBA00022741"/>
    </source>
</evidence>
<gene>
    <name evidence="11" type="ORF">g.36757</name>
</gene>
<keyword evidence="2" id="KW-0436">Ligase</keyword>